<dbReference type="GeneID" id="105233797"/>
<sequence length="282" mass="30410">MKVSTVSIVMAILCTLSSWRSAEGHDTIAVAVNSSSAIAVSKGPDATGPKAVVPQPSTPQISTPKPSTPSNGGGSSGSNGENPETDKIETTTMSNSKWREELERRLAQIYQNINEKDLGRLINDLMSAILVTLAKADVPEAIRAELNFALKILIKASNEDYATKKAAFNQALCKLFGILYGGGKPDKIETTTMSYSKWGDDLLRALDEIYKAMERDNLDRDINALISLIEEYLAKAGASGATTAELDYCLKILIKANGSIDVTVKNSAYNNAFCTLIRIVKE</sequence>
<name>A0A6I9VNP5_BACDO</name>
<proteinExistence type="predicted"/>
<accession>A0A6I9VNP5</accession>
<feature type="signal peptide" evidence="2">
    <location>
        <begin position="1"/>
        <end position="24"/>
    </location>
</feature>
<dbReference type="InParanoid" id="A0A6I9VNP5"/>
<organism evidence="3 4">
    <name type="scientific">Bactrocera dorsalis</name>
    <name type="common">Oriental fruit fly</name>
    <name type="synonym">Dacus dorsalis</name>
    <dbReference type="NCBI Taxonomy" id="27457"/>
    <lineage>
        <taxon>Eukaryota</taxon>
        <taxon>Metazoa</taxon>
        <taxon>Ecdysozoa</taxon>
        <taxon>Arthropoda</taxon>
        <taxon>Hexapoda</taxon>
        <taxon>Insecta</taxon>
        <taxon>Pterygota</taxon>
        <taxon>Neoptera</taxon>
        <taxon>Endopterygota</taxon>
        <taxon>Diptera</taxon>
        <taxon>Brachycera</taxon>
        <taxon>Muscomorpha</taxon>
        <taxon>Tephritoidea</taxon>
        <taxon>Tephritidae</taxon>
        <taxon>Bactrocera</taxon>
        <taxon>Bactrocera</taxon>
    </lineage>
</organism>
<evidence type="ECO:0000313" key="3">
    <source>
        <dbReference type="Proteomes" id="UP001652620"/>
    </source>
</evidence>
<dbReference type="Proteomes" id="UP001652620">
    <property type="component" value="Chromosome 2"/>
</dbReference>
<gene>
    <name evidence="4" type="primary">LOC105233797</name>
</gene>
<evidence type="ECO:0000256" key="1">
    <source>
        <dbReference type="SAM" id="MobiDB-lite"/>
    </source>
</evidence>
<evidence type="ECO:0000256" key="2">
    <source>
        <dbReference type="SAM" id="SignalP"/>
    </source>
</evidence>
<reference evidence="4" key="2">
    <citation type="submission" date="2025-08" db="UniProtKB">
        <authorList>
            <consortium name="RefSeq"/>
        </authorList>
    </citation>
    <scope>IDENTIFICATION</scope>
    <source>
        <tissue evidence="4">Adult</tissue>
    </source>
</reference>
<dbReference type="RefSeq" id="XP_011214265.3">
    <property type="nucleotide sequence ID" value="XM_011215963.3"/>
</dbReference>
<feature type="region of interest" description="Disordered" evidence="1">
    <location>
        <begin position="42"/>
        <end position="96"/>
    </location>
</feature>
<reference evidence="3" key="1">
    <citation type="submission" date="2025-05" db="UniProtKB">
        <authorList>
            <consortium name="RefSeq"/>
        </authorList>
    </citation>
    <scope>NUCLEOTIDE SEQUENCE [LARGE SCALE GENOMIC DNA]</scope>
</reference>
<protein>
    <submittedName>
        <fullName evidence="4">Uncharacterized protein LOC105233797 isoform X2</fullName>
    </submittedName>
</protein>
<feature type="chain" id="PRO_5046058138" evidence="2">
    <location>
        <begin position="25"/>
        <end position="282"/>
    </location>
</feature>
<dbReference type="AlphaFoldDB" id="A0A6I9VNP5"/>
<dbReference type="KEGG" id="bdr:105233797"/>
<dbReference type="OrthoDB" id="8066640at2759"/>
<keyword evidence="3" id="KW-1185">Reference proteome</keyword>
<keyword evidence="2" id="KW-0732">Signal</keyword>
<evidence type="ECO:0000313" key="4">
    <source>
        <dbReference type="RefSeq" id="XP_011214265.3"/>
    </source>
</evidence>